<keyword evidence="1" id="KW-0805">Transcription regulation</keyword>
<accession>A0A9D1NRA3</accession>
<organism evidence="5 6">
    <name type="scientific">Candidatus Faeciplasma avium</name>
    <dbReference type="NCBI Taxonomy" id="2840798"/>
    <lineage>
        <taxon>Bacteria</taxon>
        <taxon>Bacillati</taxon>
        <taxon>Bacillota</taxon>
        <taxon>Clostridia</taxon>
        <taxon>Eubacteriales</taxon>
        <taxon>Oscillospiraceae</taxon>
        <taxon>Oscillospiraceae incertae sedis</taxon>
        <taxon>Candidatus Faeciplasma</taxon>
    </lineage>
</organism>
<evidence type="ECO:0000313" key="6">
    <source>
        <dbReference type="Proteomes" id="UP000823960"/>
    </source>
</evidence>
<evidence type="ECO:0000313" key="5">
    <source>
        <dbReference type="EMBL" id="HIV11123.1"/>
    </source>
</evidence>
<reference evidence="5" key="2">
    <citation type="journal article" date="2021" name="PeerJ">
        <title>Extensive microbial diversity within the chicken gut microbiome revealed by metagenomics and culture.</title>
        <authorList>
            <person name="Gilroy R."/>
            <person name="Ravi A."/>
            <person name="Getino M."/>
            <person name="Pursley I."/>
            <person name="Horton D.L."/>
            <person name="Alikhan N.F."/>
            <person name="Baker D."/>
            <person name="Gharbi K."/>
            <person name="Hall N."/>
            <person name="Watson M."/>
            <person name="Adriaenssens E.M."/>
            <person name="Foster-Nyarko E."/>
            <person name="Jarju S."/>
            <person name="Secka A."/>
            <person name="Antonio M."/>
            <person name="Oren A."/>
            <person name="Chaudhuri R.R."/>
            <person name="La Ragione R."/>
            <person name="Hildebrand F."/>
            <person name="Pallen M.J."/>
        </authorList>
    </citation>
    <scope>NUCLEOTIDE SEQUENCE</scope>
    <source>
        <strain evidence="5">1370</strain>
    </source>
</reference>
<reference evidence="5" key="1">
    <citation type="submission" date="2020-10" db="EMBL/GenBank/DDBJ databases">
        <authorList>
            <person name="Gilroy R."/>
        </authorList>
    </citation>
    <scope>NUCLEOTIDE SEQUENCE</scope>
    <source>
        <strain evidence="5">1370</strain>
    </source>
</reference>
<dbReference type="PROSITE" id="PS01124">
    <property type="entry name" value="HTH_ARAC_FAMILY_2"/>
    <property type="match status" value="1"/>
</dbReference>
<keyword evidence="2" id="KW-0804">Transcription</keyword>
<evidence type="ECO:0000259" key="4">
    <source>
        <dbReference type="PROSITE" id="PS01124"/>
    </source>
</evidence>
<evidence type="ECO:0000256" key="1">
    <source>
        <dbReference type="ARBA" id="ARBA00023015"/>
    </source>
</evidence>
<dbReference type="Gene3D" id="1.10.10.60">
    <property type="entry name" value="Homeodomain-like"/>
    <property type="match status" value="1"/>
</dbReference>
<proteinExistence type="predicted"/>
<dbReference type="SUPFAM" id="SSF46689">
    <property type="entry name" value="Homeodomain-like"/>
    <property type="match status" value="1"/>
</dbReference>
<comment type="caution">
    <text evidence="5">The sequence shown here is derived from an EMBL/GenBank/DDBJ whole genome shotgun (WGS) entry which is preliminary data.</text>
</comment>
<feature type="region of interest" description="Disordered" evidence="3">
    <location>
        <begin position="1"/>
        <end position="28"/>
    </location>
</feature>
<gene>
    <name evidence="5" type="ORF">IAD28_05475</name>
</gene>
<dbReference type="EMBL" id="DVOL01000078">
    <property type="protein sequence ID" value="HIV11123.1"/>
    <property type="molecule type" value="Genomic_DNA"/>
</dbReference>
<feature type="compositionally biased region" description="Polar residues" evidence="3">
    <location>
        <begin position="1"/>
        <end position="11"/>
    </location>
</feature>
<protein>
    <submittedName>
        <fullName evidence="5">AraC family transcriptional regulator</fullName>
    </submittedName>
</protein>
<dbReference type="InterPro" id="IPR018060">
    <property type="entry name" value="HTH_AraC"/>
</dbReference>
<dbReference type="AlphaFoldDB" id="A0A9D1NRA3"/>
<dbReference type="GO" id="GO:0043565">
    <property type="term" value="F:sequence-specific DNA binding"/>
    <property type="evidence" value="ECO:0007669"/>
    <property type="project" value="InterPro"/>
</dbReference>
<dbReference type="GO" id="GO:0003700">
    <property type="term" value="F:DNA-binding transcription factor activity"/>
    <property type="evidence" value="ECO:0007669"/>
    <property type="project" value="InterPro"/>
</dbReference>
<evidence type="ECO:0000256" key="3">
    <source>
        <dbReference type="SAM" id="MobiDB-lite"/>
    </source>
</evidence>
<feature type="domain" description="HTH araC/xylS-type" evidence="4">
    <location>
        <begin position="26"/>
        <end position="48"/>
    </location>
</feature>
<dbReference type="InterPro" id="IPR009057">
    <property type="entry name" value="Homeodomain-like_sf"/>
</dbReference>
<evidence type="ECO:0000256" key="2">
    <source>
        <dbReference type="ARBA" id="ARBA00023163"/>
    </source>
</evidence>
<dbReference type="Pfam" id="PF00165">
    <property type="entry name" value="HTH_AraC"/>
    <property type="match status" value="1"/>
</dbReference>
<sequence length="50" mass="5476">MCRQANSTAQPLHSKAASPAVRRSPSPGYFNRVFKRELGISPSQFRKAGS</sequence>
<dbReference type="Proteomes" id="UP000823960">
    <property type="component" value="Unassembled WGS sequence"/>
</dbReference>
<name>A0A9D1NRA3_9FIRM</name>